<keyword evidence="3" id="KW-1185">Reference proteome</keyword>
<feature type="compositionally biased region" description="Basic and acidic residues" evidence="1">
    <location>
        <begin position="108"/>
        <end position="121"/>
    </location>
</feature>
<name>A0A4C1YQ96_EUMVA</name>
<evidence type="ECO:0000256" key="1">
    <source>
        <dbReference type="SAM" id="MobiDB-lite"/>
    </source>
</evidence>
<dbReference type="Proteomes" id="UP000299102">
    <property type="component" value="Unassembled WGS sequence"/>
</dbReference>
<proteinExistence type="predicted"/>
<evidence type="ECO:0000313" key="3">
    <source>
        <dbReference type="Proteomes" id="UP000299102"/>
    </source>
</evidence>
<comment type="caution">
    <text evidence="2">The sequence shown here is derived from an EMBL/GenBank/DDBJ whole genome shotgun (WGS) entry which is preliminary data.</text>
</comment>
<dbReference type="OrthoDB" id="414730at2759"/>
<evidence type="ECO:0000313" key="2">
    <source>
        <dbReference type="EMBL" id="GBP77320.1"/>
    </source>
</evidence>
<organism evidence="2 3">
    <name type="scientific">Eumeta variegata</name>
    <name type="common">Bagworm moth</name>
    <name type="synonym">Eumeta japonica</name>
    <dbReference type="NCBI Taxonomy" id="151549"/>
    <lineage>
        <taxon>Eukaryota</taxon>
        <taxon>Metazoa</taxon>
        <taxon>Ecdysozoa</taxon>
        <taxon>Arthropoda</taxon>
        <taxon>Hexapoda</taxon>
        <taxon>Insecta</taxon>
        <taxon>Pterygota</taxon>
        <taxon>Neoptera</taxon>
        <taxon>Endopterygota</taxon>
        <taxon>Lepidoptera</taxon>
        <taxon>Glossata</taxon>
        <taxon>Ditrysia</taxon>
        <taxon>Tineoidea</taxon>
        <taxon>Psychidae</taxon>
        <taxon>Oiketicinae</taxon>
        <taxon>Eumeta</taxon>
    </lineage>
</organism>
<feature type="region of interest" description="Disordered" evidence="1">
    <location>
        <begin position="107"/>
        <end position="148"/>
    </location>
</feature>
<sequence>MTIDSHLARPAVIAENSPIKEFTSAGQYPRNYEASSSLTKRHHHGVTGRSPGLLEFYLSGIIQRVDVNGKRSSGSAVNMGAKLRWNSHITRLGKRLSSATCTVKRIRQLTDESTVRRRGDPSPRQASPRQQSGLPCGSTPSTHIKKNS</sequence>
<gene>
    <name evidence="2" type="ORF">EVAR_38138_1</name>
</gene>
<protein>
    <submittedName>
        <fullName evidence="2">Uncharacterized protein</fullName>
    </submittedName>
</protein>
<accession>A0A4C1YQ96</accession>
<feature type="compositionally biased region" description="Polar residues" evidence="1">
    <location>
        <begin position="124"/>
        <end position="142"/>
    </location>
</feature>
<dbReference type="EMBL" id="BGZK01001326">
    <property type="protein sequence ID" value="GBP77320.1"/>
    <property type="molecule type" value="Genomic_DNA"/>
</dbReference>
<dbReference type="AlphaFoldDB" id="A0A4C1YQ96"/>
<reference evidence="2 3" key="1">
    <citation type="journal article" date="2019" name="Commun. Biol.">
        <title>The bagworm genome reveals a unique fibroin gene that provides high tensile strength.</title>
        <authorList>
            <person name="Kono N."/>
            <person name="Nakamura H."/>
            <person name="Ohtoshi R."/>
            <person name="Tomita M."/>
            <person name="Numata K."/>
            <person name="Arakawa K."/>
        </authorList>
    </citation>
    <scope>NUCLEOTIDE SEQUENCE [LARGE SCALE GENOMIC DNA]</scope>
</reference>